<keyword evidence="3" id="KW-1185">Reference proteome</keyword>
<gene>
    <name evidence="2" type="ORF">SAMN04488035_1910</name>
</gene>
<dbReference type="STRING" id="285351.SAMN04488035_1910"/>
<dbReference type="PROSITE" id="PS51833">
    <property type="entry name" value="HDOD"/>
    <property type="match status" value="1"/>
</dbReference>
<name>A0A1I2GRA7_9MICO</name>
<dbReference type="OrthoDB" id="4814985at2"/>
<dbReference type="InterPro" id="IPR013976">
    <property type="entry name" value="HDOD"/>
</dbReference>
<dbReference type="InterPro" id="IPR052340">
    <property type="entry name" value="RNase_Y/CdgJ"/>
</dbReference>
<accession>A0A1I2GRA7</accession>
<dbReference type="AlphaFoldDB" id="A0A1I2GRA7"/>
<protein>
    <submittedName>
        <fullName evidence="2">EAL and modified HD-GYP domain-containing signal transduction protein</fullName>
    </submittedName>
</protein>
<dbReference type="Pfam" id="PF08668">
    <property type="entry name" value="HDOD"/>
    <property type="match status" value="1"/>
</dbReference>
<dbReference type="EMBL" id="FONZ01000003">
    <property type="protein sequence ID" value="SFF19549.1"/>
    <property type="molecule type" value="Genomic_DNA"/>
</dbReference>
<evidence type="ECO:0000313" key="2">
    <source>
        <dbReference type="EMBL" id="SFF19549.1"/>
    </source>
</evidence>
<reference evidence="3" key="1">
    <citation type="submission" date="2016-10" db="EMBL/GenBank/DDBJ databases">
        <authorList>
            <person name="Varghese N."/>
            <person name="Submissions S."/>
        </authorList>
    </citation>
    <scope>NUCLEOTIDE SEQUENCE [LARGE SCALE GENOMIC DNA]</scope>
    <source>
        <strain evidence="3">DSM 19083</strain>
    </source>
</reference>
<dbReference type="RefSeq" id="WP_093377841.1">
    <property type="nucleotide sequence ID" value="NZ_BNAN01000003.1"/>
</dbReference>
<dbReference type="PANTHER" id="PTHR33525">
    <property type="match status" value="1"/>
</dbReference>
<dbReference type="Proteomes" id="UP000198520">
    <property type="component" value="Unassembled WGS sequence"/>
</dbReference>
<evidence type="ECO:0000259" key="1">
    <source>
        <dbReference type="PROSITE" id="PS51833"/>
    </source>
</evidence>
<evidence type="ECO:0000313" key="3">
    <source>
        <dbReference type="Proteomes" id="UP000198520"/>
    </source>
</evidence>
<dbReference type="PANTHER" id="PTHR33525:SF4">
    <property type="entry name" value="CYCLIC DI-GMP PHOSPHODIESTERASE CDGJ"/>
    <property type="match status" value="1"/>
</dbReference>
<dbReference type="SUPFAM" id="SSF109604">
    <property type="entry name" value="HD-domain/PDEase-like"/>
    <property type="match status" value="1"/>
</dbReference>
<organism evidence="2 3">
    <name type="scientific">Flavimobilis marinus</name>
    <dbReference type="NCBI Taxonomy" id="285351"/>
    <lineage>
        <taxon>Bacteria</taxon>
        <taxon>Bacillati</taxon>
        <taxon>Actinomycetota</taxon>
        <taxon>Actinomycetes</taxon>
        <taxon>Micrococcales</taxon>
        <taxon>Jonesiaceae</taxon>
        <taxon>Flavimobilis</taxon>
    </lineage>
</organism>
<sequence>MSASAMDGIVDLPTPAPVPQFSRLPLVSSDGLVFGYCLTATYRLAATRTERDLVLDTGYRGLNLPSLTHDRPVLIPATTGLLAGTEPVPTTRGTVVVTLFPDQLIDPDLPLQLVSLRAKGIGTALFEYQGSAVQNALLHLVDYVMIDYGHAEILPGHLADTAREAGTRVIAENVQITCSAQFPVGADLAMSSIFGAPERTSLNPSELLCLEAVRLLNEDDVDTHRVAEVLATDPAMVVRILRLVNSSAEGLSHRVDSLQQAIVLLGATRVSGLVMASLVSSTARSMDNLWLMLARAGACRELAESESAYTLGLLSALSWESGIPYRVLVEQTRVSPELASALMLGTGRLGRVLTAVVAHEQNDQPALFSTGIDPERVALASLVAIPWALSTVLTAVSASR</sequence>
<feature type="domain" description="HDOD" evidence="1">
    <location>
        <begin position="202"/>
        <end position="400"/>
    </location>
</feature>
<dbReference type="Gene3D" id="1.10.3210.10">
    <property type="entry name" value="Hypothetical protein af1432"/>
    <property type="match status" value="1"/>
</dbReference>
<proteinExistence type="predicted"/>